<dbReference type="EMBL" id="BAAAQM010000045">
    <property type="protein sequence ID" value="GAA1991406.1"/>
    <property type="molecule type" value="Genomic_DNA"/>
</dbReference>
<evidence type="ECO:0000313" key="2">
    <source>
        <dbReference type="EMBL" id="GAA1991406.1"/>
    </source>
</evidence>
<evidence type="ECO:0000256" key="1">
    <source>
        <dbReference type="SAM" id="MobiDB-lite"/>
    </source>
</evidence>
<keyword evidence="3" id="KW-1185">Reference proteome</keyword>
<gene>
    <name evidence="2" type="ORF">GCM10009838_63640</name>
</gene>
<name>A0ABN2SRX0_9ACTN</name>
<feature type="region of interest" description="Disordered" evidence="1">
    <location>
        <begin position="16"/>
        <end position="49"/>
    </location>
</feature>
<protein>
    <submittedName>
        <fullName evidence="2">Uncharacterized protein</fullName>
    </submittedName>
</protein>
<reference evidence="2 3" key="1">
    <citation type="journal article" date="2019" name="Int. J. Syst. Evol. Microbiol.">
        <title>The Global Catalogue of Microorganisms (GCM) 10K type strain sequencing project: providing services to taxonomists for standard genome sequencing and annotation.</title>
        <authorList>
            <consortium name="The Broad Institute Genomics Platform"/>
            <consortium name="The Broad Institute Genome Sequencing Center for Infectious Disease"/>
            <person name="Wu L."/>
            <person name="Ma J."/>
        </authorList>
    </citation>
    <scope>NUCLEOTIDE SEQUENCE [LARGE SCALE GENOMIC DNA]</scope>
    <source>
        <strain evidence="2 3">JCM 16013</strain>
    </source>
</reference>
<sequence>MRYRLGADGLRAPGGLERIRADQTGSDWIGPDQDTDTEVSSTTNDVWST</sequence>
<comment type="caution">
    <text evidence="2">The sequence shown here is derived from an EMBL/GenBank/DDBJ whole genome shotgun (WGS) entry which is preliminary data.</text>
</comment>
<accession>A0ABN2SRX0</accession>
<organism evidence="2 3">
    <name type="scientific">Catenulispora subtropica</name>
    <dbReference type="NCBI Taxonomy" id="450798"/>
    <lineage>
        <taxon>Bacteria</taxon>
        <taxon>Bacillati</taxon>
        <taxon>Actinomycetota</taxon>
        <taxon>Actinomycetes</taxon>
        <taxon>Catenulisporales</taxon>
        <taxon>Catenulisporaceae</taxon>
        <taxon>Catenulispora</taxon>
    </lineage>
</organism>
<evidence type="ECO:0000313" key="3">
    <source>
        <dbReference type="Proteomes" id="UP001499854"/>
    </source>
</evidence>
<dbReference type="Proteomes" id="UP001499854">
    <property type="component" value="Unassembled WGS sequence"/>
</dbReference>
<proteinExistence type="predicted"/>
<feature type="compositionally biased region" description="Polar residues" evidence="1">
    <location>
        <begin position="38"/>
        <end position="49"/>
    </location>
</feature>